<dbReference type="Pfam" id="PF00848">
    <property type="entry name" value="Ring_hydroxyl_A"/>
    <property type="match status" value="1"/>
</dbReference>
<dbReference type="GO" id="GO:0006351">
    <property type="term" value="P:DNA-templated transcription"/>
    <property type="evidence" value="ECO:0007669"/>
    <property type="project" value="InterPro"/>
</dbReference>
<evidence type="ECO:0000256" key="7">
    <source>
        <dbReference type="ARBA" id="ARBA00022714"/>
    </source>
</evidence>
<keyword evidence="13" id="KW-0539">Nucleus</keyword>
<comment type="cofactor">
    <cofactor evidence="1">
        <name>Fe cation</name>
        <dbReference type="ChEBI" id="CHEBI:24875"/>
    </cofactor>
</comment>
<gene>
    <name evidence="17" type="ORF">CNMCM7691_002672</name>
</gene>
<evidence type="ECO:0000256" key="3">
    <source>
        <dbReference type="ARBA" id="ARBA00004866"/>
    </source>
</evidence>
<dbReference type="GO" id="GO:0019133">
    <property type="term" value="F:choline monooxygenase activity"/>
    <property type="evidence" value="ECO:0007669"/>
    <property type="project" value="UniProtKB-EC"/>
</dbReference>
<dbReference type="PROSITE" id="PS51296">
    <property type="entry name" value="RIESKE"/>
    <property type="match status" value="1"/>
</dbReference>
<keyword evidence="10" id="KW-0408">Iron</keyword>
<dbReference type="CDD" id="cd00680">
    <property type="entry name" value="RHO_alpha_C"/>
    <property type="match status" value="1"/>
</dbReference>
<dbReference type="CDD" id="cd03469">
    <property type="entry name" value="Rieske_RO_Alpha_N"/>
    <property type="match status" value="1"/>
</dbReference>
<accession>A0A8H6R1U2</accession>
<dbReference type="GO" id="GO:0051537">
    <property type="term" value="F:2 iron, 2 sulfur cluster binding"/>
    <property type="evidence" value="ECO:0007669"/>
    <property type="project" value="UniProtKB-KW"/>
</dbReference>
<comment type="pathway">
    <text evidence="3">Amine and polyamine biosynthesis; betaine biosynthesis via choline pathway; betaine aldehyde from choline (monooxygenase route): step 1/1.</text>
</comment>
<evidence type="ECO:0000256" key="8">
    <source>
        <dbReference type="ARBA" id="ARBA00022723"/>
    </source>
</evidence>
<evidence type="ECO:0000256" key="4">
    <source>
        <dbReference type="ARBA" id="ARBA00010848"/>
    </source>
</evidence>
<dbReference type="Pfam" id="PF00355">
    <property type="entry name" value="Rieske"/>
    <property type="match status" value="1"/>
</dbReference>
<evidence type="ECO:0000256" key="5">
    <source>
        <dbReference type="ARBA" id="ARBA00012763"/>
    </source>
</evidence>
<dbReference type="InterPro" id="IPR001663">
    <property type="entry name" value="Rng_hydr_dOase-A"/>
</dbReference>
<dbReference type="GO" id="GO:0005506">
    <property type="term" value="F:iron ion binding"/>
    <property type="evidence" value="ECO:0007669"/>
    <property type="project" value="InterPro"/>
</dbReference>
<feature type="region of interest" description="Disordered" evidence="15">
    <location>
        <begin position="962"/>
        <end position="981"/>
    </location>
</feature>
<keyword evidence="9" id="KW-0560">Oxidoreductase</keyword>
<comment type="similarity">
    <text evidence="4">Belongs to the choline monooxygenase family.</text>
</comment>
<dbReference type="GO" id="GO:0003677">
    <property type="term" value="F:DNA binding"/>
    <property type="evidence" value="ECO:0007669"/>
    <property type="project" value="InterPro"/>
</dbReference>
<evidence type="ECO:0000313" key="17">
    <source>
        <dbReference type="EMBL" id="KAF7182928.1"/>
    </source>
</evidence>
<feature type="compositionally biased region" description="Polar residues" evidence="15">
    <location>
        <begin position="1007"/>
        <end position="1038"/>
    </location>
</feature>
<dbReference type="EC" id="1.14.15.7" evidence="5"/>
<dbReference type="PRINTS" id="PR00090">
    <property type="entry name" value="RNGDIOXGNASE"/>
</dbReference>
<dbReference type="InterPro" id="IPR015879">
    <property type="entry name" value="Ring_hydroxy_dOase_asu_C_dom"/>
</dbReference>
<dbReference type="PANTHER" id="PTHR43756:SF5">
    <property type="entry name" value="CHOLINE MONOOXYGENASE, CHLOROPLASTIC"/>
    <property type="match status" value="1"/>
</dbReference>
<dbReference type="InterPro" id="IPR017941">
    <property type="entry name" value="Rieske_2Fe-2S"/>
</dbReference>
<dbReference type="CDD" id="cd12148">
    <property type="entry name" value="fungal_TF_MHR"/>
    <property type="match status" value="1"/>
</dbReference>
<dbReference type="GO" id="GO:0019285">
    <property type="term" value="P:glycine betaine biosynthetic process from choline"/>
    <property type="evidence" value="ECO:0007669"/>
    <property type="project" value="UniProtKB-UniPathway"/>
</dbReference>
<evidence type="ECO:0000313" key="18">
    <source>
        <dbReference type="Proteomes" id="UP000641853"/>
    </source>
</evidence>
<name>A0A8H6R1U2_9EURO</name>
<evidence type="ECO:0000256" key="15">
    <source>
        <dbReference type="SAM" id="MobiDB-lite"/>
    </source>
</evidence>
<keyword evidence="8" id="KW-0479">Metal-binding</keyword>
<feature type="domain" description="Rieske" evidence="16">
    <location>
        <begin position="54"/>
        <end position="139"/>
    </location>
</feature>
<feature type="region of interest" description="Disordered" evidence="15">
    <location>
        <begin position="453"/>
        <end position="503"/>
    </location>
</feature>
<evidence type="ECO:0000256" key="12">
    <source>
        <dbReference type="ARBA" id="ARBA00023027"/>
    </source>
</evidence>
<protein>
    <recommendedName>
        <fullName evidence="6">Choline monooxygenase, chloroplastic</fullName>
        <ecNumber evidence="5">1.14.15.7</ecNumber>
    </recommendedName>
</protein>
<evidence type="ECO:0000256" key="11">
    <source>
        <dbReference type="ARBA" id="ARBA00023014"/>
    </source>
</evidence>
<dbReference type="SUPFAM" id="SSF50022">
    <property type="entry name" value="ISP domain"/>
    <property type="match status" value="1"/>
</dbReference>
<comment type="function">
    <text evidence="2">Catalyzes the first step of the osmoprotectant glycine betaine synthesis.</text>
</comment>
<dbReference type="InterPro" id="IPR036922">
    <property type="entry name" value="Rieske_2Fe-2S_sf"/>
</dbReference>
<dbReference type="Pfam" id="PF04082">
    <property type="entry name" value="Fungal_trans"/>
    <property type="match status" value="1"/>
</dbReference>
<evidence type="ECO:0000256" key="1">
    <source>
        <dbReference type="ARBA" id="ARBA00001962"/>
    </source>
</evidence>
<organism evidence="17 18">
    <name type="scientific">Aspergillus felis</name>
    <dbReference type="NCBI Taxonomy" id="1287682"/>
    <lineage>
        <taxon>Eukaryota</taxon>
        <taxon>Fungi</taxon>
        <taxon>Dikarya</taxon>
        <taxon>Ascomycota</taxon>
        <taxon>Pezizomycotina</taxon>
        <taxon>Eurotiomycetes</taxon>
        <taxon>Eurotiomycetidae</taxon>
        <taxon>Eurotiales</taxon>
        <taxon>Aspergillaceae</taxon>
        <taxon>Aspergillus</taxon>
        <taxon>Aspergillus subgen. Fumigati</taxon>
    </lineage>
</organism>
<dbReference type="PANTHER" id="PTHR43756">
    <property type="entry name" value="CHOLINE MONOOXYGENASE, CHLOROPLASTIC"/>
    <property type="match status" value="1"/>
</dbReference>
<evidence type="ECO:0000259" key="16">
    <source>
        <dbReference type="PROSITE" id="PS51296"/>
    </source>
</evidence>
<dbReference type="InterPro" id="IPR007219">
    <property type="entry name" value="XnlR_reg_dom"/>
</dbReference>
<evidence type="ECO:0000256" key="6">
    <source>
        <dbReference type="ARBA" id="ARBA00014931"/>
    </source>
</evidence>
<dbReference type="Proteomes" id="UP000641853">
    <property type="component" value="Unassembled WGS sequence"/>
</dbReference>
<comment type="catalytic activity">
    <reaction evidence="14">
        <text>choline + 2 reduced [2Fe-2S]-[ferredoxin] + O2 + 2 H(+) = betaine aldehyde hydrate + 2 oxidized [2Fe-2S]-[ferredoxin] + H2O</text>
        <dbReference type="Rhea" id="RHEA:17769"/>
        <dbReference type="Rhea" id="RHEA-COMP:10000"/>
        <dbReference type="Rhea" id="RHEA-COMP:10001"/>
        <dbReference type="ChEBI" id="CHEBI:15354"/>
        <dbReference type="ChEBI" id="CHEBI:15377"/>
        <dbReference type="ChEBI" id="CHEBI:15378"/>
        <dbReference type="ChEBI" id="CHEBI:15379"/>
        <dbReference type="ChEBI" id="CHEBI:15870"/>
        <dbReference type="ChEBI" id="CHEBI:33737"/>
        <dbReference type="ChEBI" id="CHEBI:33738"/>
        <dbReference type="EC" id="1.14.15.7"/>
    </reaction>
</comment>
<dbReference type="GO" id="GO:0008270">
    <property type="term" value="F:zinc ion binding"/>
    <property type="evidence" value="ECO:0007669"/>
    <property type="project" value="InterPro"/>
</dbReference>
<feature type="region of interest" description="Disordered" evidence="15">
    <location>
        <begin position="994"/>
        <end position="1050"/>
    </location>
</feature>
<dbReference type="UniPathway" id="UPA00529">
    <property type="reaction ID" value="UER00430"/>
</dbReference>
<dbReference type="EMBL" id="JACBAG010001754">
    <property type="protein sequence ID" value="KAF7182928.1"/>
    <property type="molecule type" value="Genomic_DNA"/>
</dbReference>
<sequence>MAATVASWFGYKPSIPGHKTLPEEPPKALPASWYYSPEIYQLERRAIFSKKWILVTHKLRFTKPGDFLRFEEAGFSFVLCLDREGNLNGFHNICRHRAFPLISENEGNAKILSCKYHGWSYALNGKLAKAPKFDDVPGFQKENQSLFPVHVHTDALGFIWVNLDSSPNPVPWEEDFDGVDRQERFHRFDFSQYKFDHTWLMSGDYNWKTLADNYNECYHCTVAHPDVAKLADLSYYYTVSTPGHIQHFSRPKADKVDEDIQNASTYYFPNACMTVSPHFFYMMRCVPTSAATCSMEYEVYRHVDASDEDFEYIDSFFKRVLDEDKHLCNAAQKNLNAGVFVNGQLHPDLESAPLFFQNTVRTLLRSHRDEERRLHREIWPARQHSAARGRIKPVKTAEEDPMSGRETGMFKLDPPAATGSWYGWLACEAKNEQTNSKQENRLQQLEEKMESILEGSIPNRDIETPKAYSRGLHSRGNTSESSRSQEMSMTPGSPSDETGLDNADTLPFAMPPKEIVAEGIALYFQYCHKQPLWLFLPDSLSVPDRCRSEVLFGILSLALRYSNNPFLDGRTNQMCRQYAEAARSYVMFRIVQGTVDLSTLQCLCLIALAEYIANDTHLAWLHIGLATNLAKCAGLDIEQHEGESTPALEERRRVFWSIHLLNQQYAPHSMQLNMLRDIHNPKYMAVNIDSPREMGMKPPQTPQENDALGGIWVYMVQLSTLWSEVQHYVSHCASGDPTPPWSVDSGYCIIGAHLMDIETKFPTSHRYDSVRFQERSPEELNRAREYWSPWLYLQFTYHAVHSVLNHPFLYSWRPQQSAQLAVPNTFWKTSSELALIHTTWTARLIDMITEKDYQLSDPFLGHVVAIAATILIYYCRAADPTVRDSAQRKLETCTRFLSDLATKWPRVQAIHQKVQGLIHSAFAVSPHSGDHRPRRTLSIDTSLMWDILCYNSTKTPFASPGDGLFDPSFLQPPGQKHPDQTTVETEIFHHSARAVDTSDGGQALPPCSSTVPHRAASENSQSEPWSSTNSIAAGNGPSQGPLPREPLGWSGLGFPGDVSFMDVTRDPFFQFQDHENPYQGIWEIGNL</sequence>
<dbReference type="AlphaFoldDB" id="A0A8H6R1U2"/>
<keyword evidence="11" id="KW-0411">Iron-sulfur</keyword>
<dbReference type="SUPFAM" id="SSF55961">
    <property type="entry name" value="Bet v1-like"/>
    <property type="match status" value="1"/>
</dbReference>
<evidence type="ECO:0000256" key="14">
    <source>
        <dbReference type="ARBA" id="ARBA00049097"/>
    </source>
</evidence>
<dbReference type="PROSITE" id="PS00570">
    <property type="entry name" value="RING_HYDROXYL_ALPHA"/>
    <property type="match status" value="1"/>
</dbReference>
<feature type="compositionally biased region" description="Polar residues" evidence="15">
    <location>
        <begin position="475"/>
        <end position="496"/>
    </location>
</feature>
<keyword evidence="12" id="KW-0520">NAD</keyword>
<feature type="region of interest" description="Disordered" evidence="15">
    <location>
        <begin position="385"/>
        <end position="412"/>
    </location>
</feature>
<evidence type="ECO:0000256" key="2">
    <source>
        <dbReference type="ARBA" id="ARBA00002149"/>
    </source>
</evidence>
<dbReference type="Gene3D" id="2.102.10.10">
    <property type="entry name" value="Rieske [2Fe-2S] iron-sulphur domain"/>
    <property type="match status" value="1"/>
</dbReference>
<proteinExistence type="inferred from homology"/>
<dbReference type="Gene3D" id="3.90.380.10">
    <property type="entry name" value="Naphthalene 1,2-dioxygenase Alpha Subunit, Chain A, domain 1"/>
    <property type="match status" value="2"/>
</dbReference>
<keyword evidence="7" id="KW-0001">2Fe-2S</keyword>
<keyword evidence="18" id="KW-1185">Reference proteome</keyword>
<evidence type="ECO:0000256" key="9">
    <source>
        <dbReference type="ARBA" id="ARBA00023002"/>
    </source>
</evidence>
<reference evidence="17" key="1">
    <citation type="submission" date="2020-06" db="EMBL/GenBank/DDBJ databases">
        <title>Draft genome sequences of strains closely related to Aspergillus parafelis and Aspergillus hiratsukae.</title>
        <authorList>
            <person name="Dos Santos R.A.C."/>
            <person name="Rivero-Menendez O."/>
            <person name="Steenwyk J.L."/>
            <person name="Mead M.E."/>
            <person name="Goldman G.H."/>
            <person name="Alastruey-Izquierdo A."/>
            <person name="Rokas A."/>
        </authorList>
    </citation>
    <scope>NUCLEOTIDE SEQUENCE</scope>
    <source>
        <strain evidence="17">CNM-CM7691</strain>
    </source>
</reference>
<comment type="caution">
    <text evidence="17">The sequence shown here is derived from an EMBL/GenBank/DDBJ whole genome shotgun (WGS) entry which is preliminary data.</text>
</comment>
<dbReference type="InterPro" id="IPR015881">
    <property type="entry name" value="ARHD_Rieske_2Fe_2S"/>
</dbReference>
<evidence type="ECO:0000256" key="13">
    <source>
        <dbReference type="ARBA" id="ARBA00023242"/>
    </source>
</evidence>
<evidence type="ECO:0000256" key="10">
    <source>
        <dbReference type="ARBA" id="ARBA00023004"/>
    </source>
</evidence>